<evidence type="ECO:0000259" key="2">
    <source>
        <dbReference type="SMART" id="SM00014"/>
    </source>
</evidence>
<protein>
    <recommendedName>
        <fullName evidence="2">Phosphatidic acid phosphatase type 2/haloperoxidase domain-containing protein</fullName>
    </recommendedName>
</protein>
<organism evidence="3 6">
    <name type="scientific">Hydrogenophaga crassostreae</name>
    <dbReference type="NCBI Taxonomy" id="1763535"/>
    <lineage>
        <taxon>Bacteria</taxon>
        <taxon>Pseudomonadati</taxon>
        <taxon>Pseudomonadota</taxon>
        <taxon>Betaproteobacteria</taxon>
        <taxon>Burkholderiales</taxon>
        <taxon>Comamonadaceae</taxon>
        <taxon>Hydrogenophaga</taxon>
    </lineage>
</organism>
<feature type="transmembrane region" description="Helical" evidence="1">
    <location>
        <begin position="167"/>
        <end position="187"/>
    </location>
</feature>
<feature type="transmembrane region" description="Helical" evidence="1">
    <location>
        <begin position="68"/>
        <end position="89"/>
    </location>
</feature>
<feature type="transmembrane region" description="Helical" evidence="1">
    <location>
        <begin position="199"/>
        <end position="217"/>
    </location>
</feature>
<dbReference type="AlphaFoldDB" id="A0A162SQT3"/>
<keyword evidence="1" id="KW-1133">Transmembrane helix</keyword>
<dbReference type="Proteomes" id="UP000185657">
    <property type="component" value="Unassembled WGS sequence"/>
</dbReference>
<evidence type="ECO:0000313" key="5">
    <source>
        <dbReference type="Proteomes" id="UP000185657"/>
    </source>
</evidence>
<reference evidence="3 6" key="2">
    <citation type="submission" date="2016-10" db="EMBL/GenBank/DDBJ databases">
        <title>Hydorgenophaga sp. LPB0072 isolated from gastropod.</title>
        <authorList>
            <person name="Kim E."/>
            <person name="Yi H."/>
        </authorList>
    </citation>
    <scope>NUCLEOTIDE SEQUENCE [LARGE SCALE GENOMIC DNA]</scope>
    <source>
        <strain evidence="3 6">LPB0072</strain>
    </source>
</reference>
<reference evidence="4 5" key="1">
    <citation type="submission" date="2016-02" db="EMBL/GenBank/DDBJ databases">
        <title>Draft genome sequence of Hydrogenophaga sp. LPB0072.</title>
        <authorList>
            <person name="Shin S.-K."/>
            <person name="Yi H."/>
        </authorList>
    </citation>
    <scope>NUCLEOTIDE SEQUENCE [LARGE SCALE GENOMIC DNA]</scope>
    <source>
        <strain evidence="4 5">LPB0072</strain>
    </source>
</reference>
<dbReference type="Gene3D" id="1.20.144.10">
    <property type="entry name" value="Phosphatidic acid phosphatase type 2/haloperoxidase"/>
    <property type="match status" value="2"/>
</dbReference>
<dbReference type="KEGG" id="hyl:LPB072_22160"/>
<dbReference type="InterPro" id="IPR000326">
    <property type="entry name" value="PAP2/HPO"/>
</dbReference>
<dbReference type="InterPro" id="IPR036938">
    <property type="entry name" value="PAP2/HPO_sf"/>
</dbReference>
<feature type="transmembrane region" description="Helical" evidence="1">
    <location>
        <begin position="12"/>
        <end position="29"/>
    </location>
</feature>
<keyword evidence="5" id="KW-1185">Reference proteome</keyword>
<evidence type="ECO:0000313" key="6">
    <source>
        <dbReference type="Proteomes" id="UP000185680"/>
    </source>
</evidence>
<feature type="transmembrane region" description="Helical" evidence="1">
    <location>
        <begin position="134"/>
        <end position="155"/>
    </location>
</feature>
<evidence type="ECO:0000313" key="4">
    <source>
        <dbReference type="EMBL" id="OAD39562.1"/>
    </source>
</evidence>
<dbReference type="STRING" id="1763535.LPB072_22160"/>
<dbReference type="Pfam" id="PF01569">
    <property type="entry name" value="PAP2"/>
    <property type="match status" value="1"/>
</dbReference>
<dbReference type="Proteomes" id="UP000185680">
    <property type="component" value="Chromosome"/>
</dbReference>
<evidence type="ECO:0000313" key="3">
    <source>
        <dbReference type="EMBL" id="AOW15108.1"/>
    </source>
</evidence>
<proteinExistence type="predicted"/>
<keyword evidence="1" id="KW-0472">Membrane</keyword>
<dbReference type="CDD" id="cd03392">
    <property type="entry name" value="PAP2_like_2"/>
    <property type="match status" value="1"/>
</dbReference>
<gene>
    <name evidence="3" type="ORF">LPB072_22160</name>
    <name evidence="4" type="ORF">LPB72_21545</name>
</gene>
<evidence type="ECO:0000256" key="1">
    <source>
        <dbReference type="SAM" id="Phobius"/>
    </source>
</evidence>
<dbReference type="PANTHER" id="PTHR14969:SF13">
    <property type="entry name" value="AT30094P"/>
    <property type="match status" value="1"/>
</dbReference>
<dbReference type="SMART" id="SM00014">
    <property type="entry name" value="acidPPc"/>
    <property type="match status" value="1"/>
</dbReference>
<feature type="transmembrane region" description="Helical" evidence="1">
    <location>
        <begin position="96"/>
        <end position="114"/>
    </location>
</feature>
<dbReference type="RefSeq" id="WP_066096204.1">
    <property type="nucleotide sequence ID" value="NZ_CP017476.1"/>
</dbReference>
<dbReference type="OrthoDB" id="9780918at2"/>
<dbReference type="EMBL" id="CP017476">
    <property type="protein sequence ID" value="AOW15108.1"/>
    <property type="molecule type" value="Genomic_DNA"/>
</dbReference>
<dbReference type="EMBL" id="LVWD01000042">
    <property type="protein sequence ID" value="OAD39562.1"/>
    <property type="molecule type" value="Genomic_DNA"/>
</dbReference>
<keyword evidence="1" id="KW-0812">Transmembrane</keyword>
<dbReference type="SUPFAM" id="SSF48317">
    <property type="entry name" value="Acid phosphatase/Vanadium-dependent haloperoxidase"/>
    <property type="match status" value="1"/>
</dbReference>
<name>A0A162SQT3_9BURK</name>
<feature type="domain" description="Phosphatidic acid phosphatase type 2/haloperoxidase" evidence="2">
    <location>
        <begin position="94"/>
        <end position="210"/>
    </location>
</feature>
<sequence>MNTASDPFRSLWRPLLVGAFVAAMVFVFLKLGSEVVEGETQGFDQRILHWAQALRAQHTGLAEIMRDLTALGSEAVLTLLTVITVAYLALFGSKRLAALVAVAMISGTTLVNVFKDLFGRARPDLAFAELSASGLSFPSGHTTMSAVAFLTMGALIAATRRCPQERFYILLVAGLLTLLVGFSRIALGVHWTTDVIGGWAFGSAWAVVWLQVARTFVKR</sequence>
<dbReference type="PANTHER" id="PTHR14969">
    <property type="entry name" value="SPHINGOSINE-1-PHOSPHATE PHOSPHOHYDROLASE"/>
    <property type="match status" value="1"/>
</dbReference>
<accession>A0A162SQT3</accession>